<feature type="transmembrane region" description="Helical" evidence="1">
    <location>
        <begin position="355"/>
        <end position="377"/>
    </location>
</feature>
<proteinExistence type="predicted"/>
<protein>
    <submittedName>
        <fullName evidence="3">dTDP-4-dehydrorhamnose reductase</fullName>
    </submittedName>
</protein>
<dbReference type="RefSeq" id="WP_008598855.1">
    <property type="nucleotide sequence ID" value="NZ_AMRM01000027.1"/>
</dbReference>
<dbReference type="SUPFAM" id="SSF51735">
    <property type="entry name" value="NAD(P)-binding Rossmann-fold domains"/>
    <property type="match status" value="1"/>
</dbReference>
<dbReference type="EMBL" id="AMRM01000027">
    <property type="protein sequence ID" value="EKF17253.1"/>
    <property type="molecule type" value="Genomic_DNA"/>
</dbReference>
<dbReference type="AlphaFoldDB" id="K2MZ34"/>
<feature type="transmembrane region" description="Helical" evidence="1">
    <location>
        <begin position="314"/>
        <end position="335"/>
    </location>
</feature>
<dbReference type="Proteomes" id="UP000006786">
    <property type="component" value="Unassembled WGS sequence"/>
</dbReference>
<dbReference type="Pfam" id="PF13781">
    <property type="entry name" value="DoxX_3"/>
    <property type="match status" value="1"/>
</dbReference>
<dbReference type="eggNOG" id="COG0702">
    <property type="taxonomic scope" value="Bacteria"/>
</dbReference>
<keyword evidence="4" id="KW-1185">Reference proteome</keyword>
<dbReference type="STRING" id="391937.NA2_19036"/>
<dbReference type="InterPro" id="IPR051207">
    <property type="entry name" value="ComplexI_NDUFA9_subunit"/>
</dbReference>
<evidence type="ECO:0000313" key="3">
    <source>
        <dbReference type="EMBL" id="EKF17253.1"/>
    </source>
</evidence>
<dbReference type="PATRIC" id="fig|391937.3.peg.3910"/>
<evidence type="ECO:0000256" key="1">
    <source>
        <dbReference type="SAM" id="Phobius"/>
    </source>
</evidence>
<evidence type="ECO:0000313" key="4">
    <source>
        <dbReference type="Proteomes" id="UP000006786"/>
    </source>
</evidence>
<dbReference type="Gene3D" id="3.40.50.720">
    <property type="entry name" value="NAD(P)-binding Rossmann-like Domain"/>
    <property type="match status" value="1"/>
</dbReference>
<feature type="transmembrane region" description="Helical" evidence="1">
    <location>
        <begin position="413"/>
        <end position="431"/>
    </location>
</feature>
<evidence type="ECO:0000259" key="2">
    <source>
        <dbReference type="Pfam" id="PF13460"/>
    </source>
</evidence>
<comment type="caution">
    <text evidence="3">The sequence shown here is derived from an EMBL/GenBank/DDBJ whole genome shotgun (WGS) entry which is preliminary data.</text>
</comment>
<dbReference type="PANTHER" id="PTHR12126:SF11">
    <property type="entry name" value="NADH DEHYDROGENASE [UBIQUINONE] 1 ALPHA SUBCOMPLEX SUBUNIT 9, MITOCHONDRIAL"/>
    <property type="match status" value="1"/>
</dbReference>
<keyword evidence="1" id="KW-0812">Transmembrane</keyword>
<keyword evidence="1" id="KW-0472">Membrane</keyword>
<reference evidence="3 4" key="1">
    <citation type="journal article" date="2012" name="J. Bacteriol.">
        <title>Genome Sequence of Nitratireductor pacificus Type Strain pht-3B.</title>
        <authorList>
            <person name="Lai Q."/>
            <person name="Li G."/>
            <person name="Shao Z."/>
        </authorList>
    </citation>
    <scope>NUCLEOTIDE SEQUENCE [LARGE SCALE GENOMIC DNA]</scope>
    <source>
        <strain evidence="4">pht-3B</strain>
    </source>
</reference>
<dbReference type="OrthoDB" id="5377001at2"/>
<dbReference type="GO" id="GO:0044877">
    <property type="term" value="F:protein-containing complex binding"/>
    <property type="evidence" value="ECO:0007669"/>
    <property type="project" value="TreeGrafter"/>
</dbReference>
<dbReference type="Pfam" id="PF13460">
    <property type="entry name" value="NAD_binding_10"/>
    <property type="match status" value="1"/>
</dbReference>
<feature type="transmembrane region" description="Helical" evidence="1">
    <location>
        <begin position="384"/>
        <end position="407"/>
    </location>
</feature>
<accession>K2MZ34</accession>
<dbReference type="InterPro" id="IPR036291">
    <property type="entry name" value="NAD(P)-bd_dom_sf"/>
</dbReference>
<feature type="domain" description="NAD(P)-binding" evidence="2">
    <location>
        <begin position="7"/>
        <end position="156"/>
    </location>
</feature>
<gene>
    <name evidence="3" type="ORF">NA2_19036</name>
</gene>
<sequence>MRILVLGGYGFIGRAVMRRLAADGHAPVGLGRSAAAGRHRAPQFDWIGADIAGLLSPADWLPHLSGVDAVVNCSGALQSGGRDRLKPLQHDAMVALFQACGEAGVRRFVQISAPGAAPSAATEFLATKGMADAALRASSLDWIVLKPALVIDGNAYGGTALLRMLAAFPLVLPLVHAGARVGTVSMDDLTGLVARAVLPAFPARQEIDLVEAEPGTLREVVLSVRLWLGYPPPRAVLSLPGWAGSAVGRIADLLAWFGWRSPLRSTALRIIAEEGVGGDPQAFAALNGGAPPRALGETLAGLPATVQERWFARLFLALPLMVAVLALFWLLSGAIGMARSGAASALLADAGFTPLVAMIAVVGGSLADLALGAAVLFRPLARRACWGMVGVSLFYLLAGTLFLPHLWLDPLGPFLKVLPGLVLAWVLSLMLEER</sequence>
<dbReference type="InterPro" id="IPR016040">
    <property type="entry name" value="NAD(P)-bd_dom"/>
</dbReference>
<dbReference type="InterPro" id="IPR025695">
    <property type="entry name" value="DoxX-like"/>
</dbReference>
<keyword evidence="1" id="KW-1133">Transmembrane helix</keyword>
<name>K2MZ34_9HYPH</name>
<dbReference type="PANTHER" id="PTHR12126">
    <property type="entry name" value="NADH-UBIQUINONE OXIDOREDUCTASE 39 KDA SUBUNIT-RELATED"/>
    <property type="match status" value="1"/>
</dbReference>
<organism evidence="3 4">
    <name type="scientific">Nitratireductor pacificus pht-3B</name>
    <dbReference type="NCBI Taxonomy" id="391937"/>
    <lineage>
        <taxon>Bacteria</taxon>
        <taxon>Pseudomonadati</taxon>
        <taxon>Pseudomonadota</taxon>
        <taxon>Alphaproteobacteria</taxon>
        <taxon>Hyphomicrobiales</taxon>
        <taxon>Phyllobacteriaceae</taxon>
        <taxon>Nitratireductor</taxon>
    </lineage>
</organism>